<gene>
    <name evidence="1" type="ORF">IC235_12050</name>
</gene>
<dbReference type="SUPFAM" id="SSF111069">
    <property type="entry name" value="Hypothetical protein yfbM"/>
    <property type="match status" value="1"/>
</dbReference>
<dbReference type="AlphaFoldDB" id="A0A927BD54"/>
<dbReference type="InterPro" id="IPR035944">
    <property type="entry name" value="YfbM-like_sf"/>
</dbReference>
<dbReference type="Proteomes" id="UP000612233">
    <property type="component" value="Unassembled WGS sequence"/>
</dbReference>
<sequence>MDKYWDGIIFLLTGRNFGATNYPLVKISFSRQLIA</sequence>
<dbReference type="EMBL" id="JACXAD010000012">
    <property type="protein sequence ID" value="MBD2768620.1"/>
    <property type="molecule type" value="Genomic_DNA"/>
</dbReference>
<proteinExistence type="predicted"/>
<organism evidence="1 2">
    <name type="scientific">Hymenobacter montanus</name>
    <dbReference type="NCBI Taxonomy" id="2771359"/>
    <lineage>
        <taxon>Bacteria</taxon>
        <taxon>Pseudomonadati</taxon>
        <taxon>Bacteroidota</taxon>
        <taxon>Cytophagia</taxon>
        <taxon>Cytophagales</taxon>
        <taxon>Hymenobacteraceae</taxon>
        <taxon>Hymenobacter</taxon>
    </lineage>
</organism>
<evidence type="ECO:0000313" key="1">
    <source>
        <dbReference type="EMBL" id="MBD2768620.1"/>
    </source>
</evidence>
<reference evidence="1" key="1">
    <citation type="submission" date="2020-09" db="EMBL/GenBank/DDBJ databases">
        <authorList>
            <person name="Kim M.K."/>
        </authorList>
    </citation>
    <scope>NUCLEOTIDE SEQUENCE</scope>
    <source>
        <strain evidence="1">BT664</strain>
    </source>
</reference>
<protein>
    <submittedName>
        <fullName evidence="1">Uncharacterized protein</fullName>
    </submittedName>
</protein>
<accession>A0A927BD54</accession>
<name>A0A927BD54_9BACT</name>
<keyword evidence="2" id="KW-1185">Reference proteome</keyword>
<evidence type="ECO:0000313" key="2">
    <source>
        <dbReference type="Proteomes" id="UP000612233"/>
    </source>
</evidence>
<comment type="caution">
    <text evidence="1">The sequence shown here is derived from an EMBL/GenBank/DDBJ whole genome shotgun (WGS) entry which is preliminary data.</text>
</comment>